<keyword evidence="4" id="KW-1185">Reference proteome</keyword>
<accession>A0A1H4FBK2</accession>
<dbReference type="PRINTS" id="PR00922">
    <property type="entry name" value="DADACBPTASE3"/>
</dbReference>
<dbReference type="GO" id="GO:0004185">
    <property type="term" value="F:serine-type carboxypeptidase activity"/>
    <property type="evidence" value="ECO:0007669"/>
    <property type="project" value="InterPro"/>
</dbReference>
<dbReference type="PANTHER" id="PTHR30023">
    <property type="entry name" value="D-ALANYL-D-ALANINE CARBOXYPEPTIDASE"/>
    <property type="match status" value="1"/>
</dbReference>
<organism evidence="3 4">
    <name type="scientific">Pedobacter hartonius</name>
    <dbReference type="NCBI Taxonomy" id="425514"/>
    <lineage>
        <taxon>Bacteria</taxon>
        <taxon>Pseudomonadati</taxon>
        <taxon>Bacteroidota</taxon>
        <taxon>Sphingobacteriia</taxon>
        <taxon>Sphingobacteriales</taxon>
        <taxon>Sphingobacteriaceae</taxon>
        <taxon>Pedobacter</taxon>
    </lineage>
</organism>
<dbReference type="EMBL" id="FNRA01000007">
    <property type="protein sequence ID" value="SEA94387.1"/>
    <property type="molecule type" value="Genomic_DNA"/>
</dbReference>
<dbReference type="RefSeq" id="WP_090557492.1">
    <property type="nucleotide sequence ID" value="NZ_FNRA01000007.1"/>
</dbReference>
<dbReference type="GO" id="GO:0000270">
    <property type="term" value="P:peptidoglycan metabolic process"/>
    <property type="evidence" value="ECO:0007669"/>
    <property type="project" value="TreeGrafter"/>
</dbReference>
<dbReference type="Pfam" id="PF02113">
    <property type="entry name" value="Peptidase_S13"/>
    <property type="match status" value="1"/>
</dbReference>
<keyword evidence="3" id="KW-0121">Carboxypeptidase</keyword>
<dbReference type="Proteomes" id="UP000198850">
    <property type="component" value="Unassembled WGS sequence"/>
</dbReference>
<proteinExistence type="inferred from homology"/>
<dbReference type="SUPFAM" id="SSF56601">
    <property type="entry name" value="beta-lactamase/transpeptidase-like"/>
    <property type="match status" value="1"/>
</dbReference>
<dbReference type="InterPro" id="IPR000667">
    <property type="entry name" value="Peptidase_S13"/>
</dbReference>
<dbReference type="Gene3D" id="3.40.710.10">
    <property type="entry name" value="DD-peptidase/beta-lactamase superfamily"/>
    <property type="match status" value="2"/>
</dbReference>
<evidence type="ECO:0000313" key="4">
    <source>
        <dbReference type="Proteomes" id="UP000198850"/>
    </source>
</evidence>
<dbReference type="STRING" id="425514.SAMN05443550_107102"/>
<evidence type="ECO:0000256" key="2">
    <source>
        <dbReference type="ARBA" id="ARBA00022801"/>
    </source>
</evidence>
<gene>
    <name evidence="3" type="ORF">SAMN05443550_107102</name>
</gene>
<reference evidence="3 4" key="1">
    <citation type="submission" date="2016-10" db="EMBL/GenBank/DDBJ databases">
        <authorList>
            <person name="de Groot N.N."/>
        </authorList>
    </citation>
    <scope>NUCLEOTIDE SEQUENCE [LARGE SCALE GENOMIC DNA]</scope>
    <source>
        <strain evidence="3 4">DSM 19033</strain>
    </source>
</reference>
<dbReference type="InterPro" id="IPR012338">
    <property type="entry name" value="Beta-lactam/transpept-like"/>
</dbReference>
<dbReference type="GO" id="GO:0006508">
    <property type="term" value="P:proteolysis"/>
    <property type="evidence" value="ECO:0007669"/>
    <property type="project" value="InterPro"/>
</dbReference>
<dbReference type="PANTHER" id="PTHR30023:SF0">
    <property type="entry name" value="PENICILLIN-SENSITIVE CARBOXYPEPTIDASE A"/>
    <property type="match status" value="1"/>
</dbReference>
<evidence type="ECO:0000313" key="3">
    <source>
        <dbReference type="EMBL" id="SEA94387.1"/>
    </source>
</evidence>
<keyword evidence="2" id="KW-0378">Hydrolase</keyword>
<name>A0A1H4FBK2_9SPHI</name>
<dbReference type="AlphaFoldDB" id="A0A1H4FBK2"/>
<comment type="similarity">
    <text evidence="1">Belongs to the peptidase S13 family.</text>
</comment>
<dbReference type="PROSITE" id="PS51257">
    <property type="entry name" value="PROKAR_LIPOPROTEIN"/>
    <property type="match status" value="1"/>
</dbReference>
<evidence type="ECO:0000256" key="1">
    <source>
        <dbReference type="ARBA" id="ARBA00006096"/>
    </source>
</evidence>
<protein>
    <submittedName>
        <fullName evidence="3">D-alanyl-D-alanine carboxypeptidase / D-alanyl-D-alanine-endopeptidase (Penicillin-binding protein 4)</fullName>
    </submittedName>
</protein>
<keyword evidence="3" id="KW-0645">Protease</keyword>
<dbReference type="OrthoDB" id="9802627at2"/>
<sequence length="444" mass="50276">MKIIKSYKPYSIHVFALLLALFWAGCAADRKIERKVSRLIKGSSILNNHPVGFALSDLENGKVIYEKDADKYFIPASNTKLFTFYGGLKMLPDSIPSLRYIERGDSLIFWGTGDPSFLQSRLKGVNALNFLRTSGKQLFFSAGRYSGNFYGMGWSWDDYNDYYQAEITELPLMDNLIAVTSENGRLRVSPAKFKHSLMKDSLNTAKTFSLTRDFTENRLRHPDIGTMPKGYEQQIPYKTSTQLTLSLLTDTLHRPVGLVLMGMPSTAKTIYNVPSEQVLREMMLPSDNFIAEQLLLVYSNQFQPLLSGSDAIQYIREKYLAGLPDKPRWVDGSGLSRMDLFTPRDIVALLKMIDQQVNNREKLFSMLPAGGKTGTLKNAYPKTDQPFVYGKTGSLSNVYNQSGYLLTKKGRTLSFSFMNNNFVSPVADLKKEMARVITYIHEKF</sequence>